<dbReference type="InterPro" id="IPR001492">
    <property type="entry name" value="Flagellin"/>
</dbReference>
<evidence type="ECO:0000313" key="8">
    <source>
        <dbReference type="Proteomes" id="UP000027604"/>
    </source>
</evidence>
<feature type="domain" description="Flagellin N-terminal" evidence="5">
    <location>
        <begin position="5"/>
        <end position="142"/>
    </location>
</feature>
<dbReference type="STRING" id="1349767.GJA_1259"/>
<dbReference type="InterPro" id="IPR001029">
    <property type="entry name" value="Flagellin_N"/>
</dbReference>
<accession>W0V3Q7</accession>
<keyword evidence="2 4" id="KW-0964">Secreted</keyword>
<evidence type="ECO:0000259" key="5">
    <source>
        <dbReference type="Pfam" id="PF00669"/>
    </source>
</evidence>
<name>W0V3Q7_9BURK</name>
<dbReference type="InterPro" id="IPR046358">
    <property type="entry name" value="Flagellin_C"/>
</dbReference>
<dbReference type="Gene3D" id="6.10.10.10">
    <property type="entry name" value="Flagellar export chaperone, C-terminal domain"/>
    <property type="match status" value="1"/>
</dbReference>
<evidence type="ECO:0000256" key="4">
    <source>
        <dbReference type="RuleBase" id="RU362073"/>
    </source>
</evidence>
<reference evidence="7 8" key="1">
    <citation type="journal article" date="2015" name="Genome Announc.">
        <title>Genome Sequence of Mushroom Soft-Rot Pathogen Janthinobacterium agaricidamnosum.</title>
        <authorList>
            <person name="Graupner K."/>
            <person name="Lackner G."/>
            <person name="Hertweck C."/>
        </authorList>
    </citation>
    <scope>NUCLEOTIDE SEQUENCE [LARGE SCALE GENOMIC DNA]</scope>
    <source>
        <strain evidence="8">NBRC 102515 / DSM 9628</strain>
    </source>
</reference>
<dbReference type="GO" id="GO:0005576">
    <property type="term" value="C:extracellular region"/>
    <property type="evidence" value="ECO:0007669"/>
    <property type="project" value="UniProtKB-SubCell"/>
</dbReference>
<dbReference type="GO" id="GO:0009288">
    <property type="term" value="C:bacterial-type flagellum"/>
    <property type="evidence" value="ECO:0007669"/>
    <property type="project" value="UniProtKB-SubCell"/>
</dbReference>
<dbReference type="PATRIC" id="fig|1349767.4.peg.2977"/>
<dbReference type="PRINTS" id="PR00207">
    <property type="entry name" value="FLAGELLIN"/>
</dbReference>
<comment type="subcellular location">
    <subcellularLocation>
        <location evidence="4">Secreted</location>
    </subcellularLocation>
    <subcellularLocation>
        <location evidence="4">Bacterial flagellum</location>
    </subcellularLocation>
</comment>
<dbReference type="AlphaFoldDB" id="W0V3Q7"/>
<dbReference type="eggNOG" id="COG1344">
    <property type="taxonomic scope" value="Bacteria"/>
</dbReference>
<dbReference type="InterPro" id="IPR042187">
    <property type="entry name" value="Flagellin_C_sub2"/>
</dbReference>
<evidence type="ECO:0000259" key="6">
    <source>
        <dbReference type="Pfam" id="PF00700"/>
    </source>
</evidence>
<dbReference type="Gene3D" id="6.10.280.190">
    <property type="match status" value="1"/>
</dbReference>
<comment type="similarity">
    <text evidence="1 4">Belongs to the bacterial flagellin family.</text>
</comment>
<feature type="domain" description="Flagellin C-terminal" evidence="6">
    <location>
        <begin position="445"/>
        <end position="528"/>
    </location>
</feature>
<evidence type="ECO:0000256" key="3">
    <source>
        <dbReference type="ARBA" id="ARBA00023143"/>
    </source>
</evidence>
<dbReference type="KEGG" id="jag:GJA_1259"/>
<dbReference type="Proteomes" id="UP000027604">
    <property type="component" value="Chromosome I"/>
</dbReference>
<dbReference type="RefSeq" id="WP_038489845.1">
    <property type="nucleotide sequence ID" value="NZ_HG322949.1"/>
</dbReference>
<sequence>MAQVINTNVASLNAQRNLNTSQASLATSLQRLSSGLRINSAKDDAAGLAISERFTSQIRGNTQAARNANDGISLAQTAEGGLSTAGDLLQRIRELAVQSANGTNSDSDRKSIQNEVSSLSQELDRVANTTQFNGQNVLDGSLTHSQFQVGANSNQVINVGVASARATDIGNNTAKTSDAATSISQSVLSTVADAPGASPPTTPLNRVTTQVLTIGSAGGKTTALNVTAGDSAKKIAANINGVGGSTGVTAQASTNATITGIKDGAVQFTLRGSNSLENDSTSQAVTISAKVVGGDLAALAQAINAQTGNTNVTASVKKNADGTKELSLNESSGNDIKIANLGTTAATGLSGASIRGADVKAAVGNTPAQAGVAVNFATADPATGAPSTAVIGGKLDFSSDNGFSIKTSLAGDQSILGADSIGSDLKSVAKLDVSTVAGSNAALLTIDSALNQINSSRASLGAIQNRFASTISNLQTTSENLSASRSRIQDTDFAAETANMTRGQILQQAGTAMLAQANSLPNGVLSLLRG</sequence>
<dbReference type="Gene3D" id="1.20.1330.10">
    <property type="entry name" value="f41 fragment of flagellin, N-terminal domain"/>
    <property type="match status" value="1"/>
</dbReference>
<dbReference type="HOGENOM" id="CLU_011142_7_0_4"/>
<keyword evidence="8" id="KW-1185">Reference proteome</keyword>
<dbReference type="PANTHER" id="PTHR42792:SF2">
    <property type="entry name" value="FLAGELLIN"/>
    <property type="match status" value="1"/>
</dbReference>
<protein>
    <recommendedName>
        <fullName evidence="4">Flagellin</fullName>
    </recommendedName>
</protein>
<dbReference type="Gene3D" id="2.170.280.10">
    <property type="entry name" value="f41 fragment of flagellin, middle domain"/>
    <property type="match status" value="1"/>
</dbReference>
<organism evidence="7 8">
    <name type="scientific">Janthinobacterium agaricidamnosum NBRC 102515 = DSM 9628</name>
    <dbReference type="NCBI Taxonomy" id="1349767"/>
    <lineage>
        <taxon>Bacteria</taxon>
        <taxon>Pseudomonadati</taxon>
        <taxon>Pseudomonadota</taxon>
        <taxon>Betaproteobacteria</taxon>
        <taxon>Burkholderiales</taxon>
        <taxon>Oxalobacteraceae</taxon>
        <taxon>Janthinobacterium</taxon>
    </lineage>
</organism>
<dbReference type="Pfam" id="PF00669">
    <property type="entry name" value="Flagellin_N"/>
    <property type="match status" value="1"/>
</dbReference>
<gene>
    <name evidence="7" type="primary">fliC</name>
    <name evidence="7" type="ORF">GJA_1259</name>
</gene>
<comment type="function">
    <text evidence="4">Flagellin is the subunit protein which polymerizes to form the filaments of bacterial flagella.</text>
</comment>
<dbReference type="EMBL" id="HG322949">
    <property type="protein sequence ID" value="CDG81912.1"/>
    <property type="molecule type" value="Genomic_DNA"/>
</dbReference>
<dbReference type="InterPro" id="IPR010810">
    <property type="entry name" value="Flagellin_hook_IN_motif"/>
</dbReference>
<keyword evidence="7" id="KW-0969">Cilium</keyword>
<dbReference type="PANTHER" id="PTHR42792">
    <property type="entry name" value="FLAGELLIN"/>
    <property type="match status" value="1"/>
</dbReference>
<keyword evidence="7" id="KW-0966">Cell projection</keyword>
<evidence type="ECO:0000256" key="2">
    <source>
        <dbReference type="ARBA" id="ARBA00022525"/>
    </source>
</evidence>
<dbReference type="SUPFAM" id="SSF64518">
    <property type="entry name" value="Phase 1 flagellin"/>
    <property type="match status" value="1"/>
</dbReference>
<keyword evidence="7" id="KW-0282">Flagellum</keyword>
<dbReference type="Pfam" id="PF07196">
    <property type="entry name" value="Flagellin_IN"/>
    <property type="match status" value="1"/>
</dbReference>
<keyword evidence="3 4" id="KW-0975">Bacterial flagellum</keyword>
<evidence type="ECO:0000313" key="7">
    <source>
        <dbReference type="EMBL" id="CDG81912.1"/>
    </source>
</evidence>
<evidence type="ECO:0000256" key="1">
    <source>
        <dbReference type="ARBA" id="ARBA00005709"/>
    </source>
</evidence>
<dbReference type="GO" id="GO:0005198">
    <property type="term" value="F:structural molecule activity"/>
    <property type="evidence" value="ECO:0007669"/>
    <property type="project" value="UniProtKB-UniRule"/>
</dbReference>
<dbReference type="Gene3D" id="2.30.220.10">
    <property type="entry name" value="f41 fragment of flagellin, C-terminal domain"/>
    <property type="match status" value="1"/>
</dbReference>
<dbReference type="Pfam" id="PF00700">
    <property type="entry name" value="Flagellin_C"/>
    <property type="match status" value="1"/>
</dbReference>
<proteinExistence type="inferred from homology"/>